<dbReference type="CDD" id="cd14959">
    <property type="entry name" value="NHL_brat_like"/>
    <property type="match status" value="1"/>
</dbReference>
<evidence type="ECO:0000313" key="10">
    <source>
        <dbReference type="EMBL" id="CAF0889621.1"/>
    </source>
</evidence>
<dbReference type="PANTHER" id="PTHR24104">
    <property type="entry name" value="E3 UBIQUITIN-PROTEIN LIGASE NHLRC1-RELATED"/>
    <property type="match status" value="1"/>
</dbReference>
<dbReference type="InterPro" id="IPR050952">
    <property type="entry name" value="TRIM-NHL_E3_ligases"/>
</dbReference>
<evidence type="ECO:0000256" key="2">
    <source>
        <dbReference type="ARBA" id="ARBA00022737"/>
    </source>
</evidence>
<feature type="domain" description="B box-type" evidence="9">
    <location>
        <begin position="521"/>
        <end position="563"/>
    </location>
</feature>
<organism evidence="10 12">
    <name type="scientific">Didymodactylos carnosus</name>
    <dbReference type="NCBI Taxonomy" id="1234261"/>
    <lineage>
        <taxon>Eukaryota</taxon>
        <taxon>Metazoa</taxon>
        <taxon>Spiralia</taxon>
        <taxon>Gnathifera</taxon>
        <taxon>Rotifera</taxon>
        <taxon>Eurotatoria</taxon>
        <taxon>Bdelloidea</taxon>
        <taxon>Philodinida</taxon>
        <taxon>Philodinidae</taxon>
        <taxon>Didymodactylos</taxon>
    </lineage>
</organism>
<feature type="domain" description="RING-type" evidence="8">
    <location>
        <begin position="396"/>
        <end position="452"/>
    </location>
</feature>
<accession>A0A813YVJ9</accession>
<dbReference type="SUPFAM" id="SSF101898">
    <property type="entry name" value="NHL repeat"/>
    <property type="match status" value="1"/>
</dbReference>
<dbReference type="InterPro" id="IPR011042">
    <property type="entry name" value="6-blade_b-propeller_TolB-like"/>
</dbReference>
<dbReference type="InterPro" id="IPR001258">
    <property type="entry name" value="NHL_repeat"/>
</dbReference>
<feature type="repeat" description="NHL" evidence="6">
    <location>
        <begin position="997"/>
        <end position="1038"/>
    </location>
</feature>
<dbReference type="SMART" id="SM00336">
    <property type="entry name" value="BBOX"/>
    <property type="match status" value="1"/>
</dbReference>
<name>A0A813YVJ9_9BILA</name>
<dbReference type="SUPFAM" id="SSF57850">
    <property type="entry name" value="RING/U-box"/>
    <property type="match status" value="1"/>
</dbReference>
<feature type="repeat" description="NHL" evidence="6">
    <location>
        <begin position="1039"/>
        <end position="1081"/>
    </location>
</feature>
<evidence type="ECO:0000313" key="12">
    <source>
        <dbReference type="Proteomes" id="UP000663829"/>
    </source>
</evidence>
<feature type="repeat" description="NHL" evidence="6">
    <location>
        <begin position="951"/>
        <end position="996"/>
    </location>
</feature>
<evidence type="ECO:0000313" key="11">
    <source>
        <dbReference type="EMBL" id="CAF3674181.1"/>
    </source>
</evidence>
<feature type="region of interest" description="Disordered" evidence="7">
    <location>
        <begin position="749"/>
        <end position="786"/>
    </location>
</feature>
<dbReference type="Gene3D" id="3.30.160.60">
    <property type="entry name" value="Classic Zinc Finger"/>
    <property type="match status" value="1"/>
</dbReference>
<dbReference type="InterPro" id="IPR017907">
    <property type="entry name" value="Znf_RING_CS"/>
</dbReference>
<dbReference type="OrthoDB" id="342730at2759"/>
<dbReference type="CDD" id="cd20482">
    <property type="entry name" value="CC_brat-like"/>
    <property type="match status" value="1"/>
</dbReference>
<protein>
    <recommendedName>
        <fullName evidence="13">Brain tumor protein</fullName>
    </recommendedName>
</protein>
<feature type="compositionally biased region" description="Low complexity" evidence="7">
    <location>
        <begin position="364"/>
        <end position="378"/>
    </location>
</feature>
<dbReference type="SUPFAM" id="SSF57845">
    <property type="entry name" value="B-box zinc-binding domain"/>
    <property type="match status" value="1"/>
</dbReference>
<evidence type="ECO:0000256" key="7">
    <source>
        <dbReference type="SAM" id="MobiDB-lite"/>
    </source>
</evidence>
<comment type="caution">
    <text evidence="10">The sequence shown here is derived from an EMBL/GenBank/DDBJ whole genome shotgun (WGS) entry which is preliminary data.</text>
</comment>
<dbReference type="InterPro" id="IPR000315">
    <property type="entry name" value="Znf_B-box"/>
</dbReference>
<evidence type="ECO:0000256" key="1">
    <source>
        <dbReference type="ARBA" id="ARBA00022723"/>
    </source>
</evidence>
<dbReference type="Proteomes" id="UP000681722">
    <property type="component" value="Unassembled WGS sequence"/>
</dbReference>
<feature type="repeat" description="NHL" evidence="6">
    <location>
        <begin position="904"/>
        <end position="947"/>
    </location>
</feature>
<dbReference type="InterPro" id="IPR001841">
    <property type="entry name" value="Znf_RING"/>
</dbReference>
<dbReference type="Proteomes" id="UP000663829">
    <property type="component" value="Unassembled WGS sequence"/>
</dbReference>
<dbReference type="GO" id="GO:0003730">
    <property type="term" value="F:mRNA 3'-UTR binding"/>
    <property type="evidence" value="ECO:0007669"/>
    <property type="project" value="TreeGrafter"/>
</dbReference>
<dbReference type="InterPro" id="IPR013083">
    <property type="entry name" value="Znf_RING/FYVE/PHD"/>
</dbReference>
<dbReference type="AlphaFoldDB" id="A0A813YVJ9"/>
<feature type="compositionally biased region" description="Polar residues" evidence="7">
    <location>
        <begin position="750"/>
        <end position="768"/>
    </location>
</feature>
<dbReference type="EMBL" id="CAJNOQ010001365">
    <property type="protein sequence ID" value="CAF0889621.1"/>
    <property type="molecule type" value="Genomic_DNA"/>
</dbReference>
<evidence type="ECO:0000256" key="3">
    <source>
        <dbReference type="ARBA" id="ARBA00022771"/>
    </source>
</evidence>
<reference evidence="10" key="1">
    <citation type="submission" date="2021-02" db="EMBL/GenBank/DDBJ databases">
        <authorList>
            <person name="Nowell W R."/>
        </authorList>
    </citation>
    <scope>NUCLEOTIDE SEQUENCE</scope>
</reference>
<dbReference type="PROSITE" id="PS51125">
    <property type="entry name" value="NHL"/>
    <property type="match status" value="5"/>
</dbReference>
<gene>
    <name evidence="10" type="ORF">GPM918_LOCUS8050</name>
    <name evidence="11" type="ORF">SRO942_LOCUS8050</name>
</gene>
<evidence type="ECO:0000256" key="6">
    <source>
        <dbReference type="PROSITE-ProRule" id="PRU00504"/>
    </source>
</evidence>
<dbReference type="SMART" id="SM00502">
    <property type="entry name" value="BBC"/>
    <property type="match status" value="1"/>
</dbReference>
<keyword evidence="12" id="KW-1185">Reference proteome</keyword>
<feature type="repeat" description="NHL" evidence="6">
    <location>
        <begin position="1083"/>
        <end position="1126"/>
    </location>
</feature>
<dbReference type="InterPro" id="IPR003649">
    <property type="entry name" value="Bbox_C"/>
</dbReference>
<feature type="region of interest" description="Disordered" evidence="7">
    <location>
        <begin position="364"/>
        <end position="384"/>
    </location>
</feature>
<dbReference type="Pfam" id="PF00643">
    <property type="entry name" value="zf-B_box"/>
    <property type="match status" value="1"/>
</dbReference>
<evidence type="ECO:0000256" key="5">
    <source>
        <dbReference type="PROSITE-ProRule" id="PRU00024"/>
    </source>
</evidence>
<dbReference type="EMBL" id="CAJOBC010001365">
    <property type="protein sequence ID" value="CAF3674181.1"/>
    <property type="molecule type" value="Genomic_DNA"/>
</dbReference>
<keyword evidence="3 5" id="KW-0863">Zinc-finger</keyword>
<dbReference type="PROSITE" id="PS50089">
    <property type="entry name" value="ZF_RING_2"/>
    <property type="match status" value="1"/>
</dbReference>
<keyword evidence="1" id="KW-0479">Metal-binding</keyword>
<sequence>MIMTHELLKSVYITMRVYVEVVKTSSITWSEKDIIRAIQWSFYCYQGNEILSRKAYYYDFISQCEKIRQHISSTIIPNDFIQNVLGYLLNNQKTSYETLLDYLRSTLTSTSSISTSSHCLFEALVSITVKLPAHLEFIFDLLYDMSAHDELCLRIVDSIFKQDISGHLIVFNESVKFGGNIMLSTLKTIFIDDLDDNTTLLCRTNNENDLLTNNFDEDEDINDQNSPFSSSSILDLFPPKTTSTSLDNDDLLIVQQPTLLSACTSHDSSCSSHSYSESGFCSSSLLSSSSIISACSSSPPQSSSPSILKRASSISIMPTNINSNNNNILSTSSPTCSNIHSTSSSPLTSYNNCPLPNHLLMNDSISSSSSSLSPQQQQQHHDHNNNNNNMQIFHCCPLCSMVYKKQNSARVLQCFHTICESCVDKLPVLSNGTSDGGNDNENENYHVNCPLCGLKTIVQNILPDYTIHNVLEYMMPLNETTTQQRYTPCKNIESLGGVTKCCSNSQRVVYIKEFESNVNNNDLRPCINHKNESLKYFCSTCNIPICKECTTTDHSRNHEYMPLNDAGSHQVAKLQNMVENTRLRLNELKHSQKTFDRAYGMLQTQYHKAQHDINETYNFYRQLIEERKHELIKELDNGFTEKQTILTSQMQKIDETLTKANQPLDFSDRLFKNSSTTEILLYKKQLENKLNTIIQIMPDPNMHSAFEIEFVSNFQAIQTGVRNTFGYVRTSPEMATNNHYKPRPIAPPITSMNNACHNHNHHSGSSPTKLHHQQHNNNTPQSQSQLHTSSLLNGLEMLTLSSNLKKYSTPTPLSFQSSTNDINPYELWSTGGTSITSPISAPSVPTLPSLPPLSSSASTNGTTDLGVDMVMDSLSNLDYSTLPQHLMLPSRPNGSLKRHKMIYHLKFGEFGVMEGQFTEPSGIAVNGQGDIIVADTNNHRIQVFDKDGRFRFQFGECGKREGQLLYPNRVAVFRQSGDIVVTERSPTHQIQIYNQYGQFIRKFGANVLQHPRGVCVDNRGQIIVVECKVMRIFIFDCNGNVLNKFTCSKYLEFPNGVCCNDKQEIFISDNRAHCIKVFSQVDGQFLRTIGSEGITNYPIGVVINSHGDVLVADNHNNFNITIFDQNGNLISALESKVKHAQCFDVALMDDGSVVLASKDYRVYVYRYLTTPGTNGVTTAITNTTNSSSPASPISSSSTTPQITCTSPNQQNQIDQIQQTLSTSNGYC</sequence>
<dbReference type="FunFam" id="2.120.10.30:FF:000107">
    <property type="entry name" value="Uncharacterized protein"/>
    <property type="match status" value="1"/>
</dbReference>
<dbReference type="Gene3D" id="3.30.40.10">
    <property type="entry name" value="Zinc/RING finger domain, C3HC4 (zinc finger)"/>
    <property type="match status" value="1"/>
</dbReference>
<proteinExistence type="predicted"/>
<evidence type="ECO:0000259" key="8">
    <source>
        <dbReference type="PROSITE" id="PS50089"/>
    </source>
</evidence>
<keyword evidence="4" id="KW-0862">Zinc</keyword>
<evidence type="ECO:0000256" key="4">
    <source>
        <dbReference type="ARBA" id="ARBA00022833"/>
    </source>
</evidence>
<keyword evidence="2" id="KW-0677">Repeat</keyword>
<dbReference type="PROSITE" id="PS00518">
    <property type="entry name" value="ZF_RING_1"/>
    <property type="match status" value="1"/>
</dbReference>
<evidence type="ECO:0008006" key="13">
    <source>
        <dbReference type="Google" id="ProtNLM"/>
    </source>
</evidence>
<evidence type="ECO:0000259" key="9">
    <source>
        <dbReference type="PROSITE" id="PS50119"/>
    </source>
</evidence>
<feature type="region of interest" description="Disordered" evidence="7">
    <location>
        <begin position="1183"/>
        <end position="1210"/>
    </location>
</feature>
<dbReference type="SMART" id="SM00184">
    <property type="entry name" value="RING"/>
    <property type="match status" value="1"/>
</dbReference>
<dbReference type="PANTHER" id="PTHR24104:SF41">
    <property type="entry name" value="BRAIN TUMOR PROTEIN"/>
    <property type="match status" value="1"/>
</dbReference>
<dbReference type="PROSITE" id="PS50119">
    <property type="entry name" value="ZF_BBOX"/>
    <property type="match status" value="1"/>
</dbReference>
<dbReference type="GO" id="GO:0008270">
    <property type="term" value="F:zinc ion binding"/>
    <property type="evidence" value="ECO:0007669"/>
    <property type="project" value="UniProtKB-KW"/>
</dbReference>
<dbReference type="Pfam" id="PF01436">
    <property type="entry name" value="NHL"/>
    <property type="match status" value="4"/>
</dbReference>
<dbReference type="Gene3D" id="2.120.10.30">
    <property type="entry name" value="TolB, C-terminal domain"/>
    <property type="match status" value="1"/>
</dbReference>